<keyword evidence="1" id="KW-0472">Membrane</keyword>
<feature type="transmembrane region" description="Helical" evidence="1">
    <location>
        <begin position="362"/>
        <end position="386"/>
    </location>
</feature>
<feature type="transmembrane region" description="Helical" evidence="1">
    <location>
        <begin position="435"/>
        <end position="454"/>
    </location>
</feature>
<evidence type="ECO:0000313" key="3">
    <source>
        <dbReference type="EMBL" id="MVO98025.1"/>
    </source>
</evidence>
<reference evidence="3 4" key="1">
    <citation type="journal article" date="2019" name="Microorganisms">
        <title>Paenibacillus lutrae sp. nov., A Chitinolytic Species Isolated from A River Otter in Castril Natural Park, Granada, Spain.</title>
        <authorList>
            <person name="Rodriguez M."/>
            <person name="Reina J.C."/>
            <person name="Bejar V."/>
            <person name="Llamas I."/>
        </authorList>
    </citation>
    <scope>NUCLEOTIDE SEQUENCE [LARGE SCALE GENOMIC DNA]</scope>
    <source>
        <strain evidence="3 4">N10</strain>
    </source>
</reference>
<keyword evidence="3" id="KW-0378">Hydrolase</keyword>
<evidence type="ECO:0000259" key="2">
    <source>
        <dbReference type="Pfam" id="PF02517"/>
    </source>
</evidence>
<comment type="caution">
    <text evidence="3">The sequence shown here is derived from an EMBL/GenBank/DDBJ whole genome shotgun (WGS) entry which is preliminary data.</text>
</comment>
<keyword evidence="4" id="KW-1185">Reference proteome</keyword>
<dbReference type="InterPro" id="IPR003675">
    <property type="entry name" value="Rce1/LyrA-like_dom"/>
</dbReference>
<dbReference type="RefSeq" id="WP_157331857.1">
    <property type="nucleotide sequence ID" value="NZ_RHLK01000001.1"/>
</dbReference>
<dbReference type="OrthoDB" id="2675631at2"/>
<dbReference type="GO" id="GO:0080120">
    <property type="term" value="P:CAAX-box protein maturation"/>
    <property type="evidence" value="ECO:0007669"/>
    <property type="project" value="UniProtKB-ARBA"/>
</dbReference>
<evidence type="ECO:0000256" key="1">
    <source>
        <dbReference type="SAM" id="Phobius"/>
    </source>
</evidence>
<dbReference type="GO" id="GO:0004175">
    <property type="term" value="F:endopeptidase activity"/>
    <property type="evidence" value="ECO:0007669"/>
    <property type="project" value="UniProtKB-ARBA"/>
</dbReference>
<dbReference type="Pfam" id="PF02517">
    <property type="entry name" value="Rce1-like"/>
    <property type="match status" value="1"/>
</dbReference>
<feature type="transmembrane region" description="Helical" evidence="1">
    <location>
        <begin position="306"/>
        <end position="329"/>
    </location>
</feature>
<organism evidence="3 4">
    <name type="scientific">Paenibacillus lutrae</name>
    <dbReference type="NCBI Taxonomy" id="2078573"/>
    <lineage>
        <taxon>Bacteria</taxon>
        <taxon>Bacillati</taxon>
        <taxon>Bacillota</taxon>
        <taxon>Bacilli</taxon>
        <taxon>Bacillales</taxon>
        <taxon>Paenibacillaceae</taxon>
        <taxon>Paenibacillus</taxon>
    </lineage>
</organism>
<accession>A0A7X3JXL8</accession>
<name>A0A7X3JXL8_9BACL</name>
<feature type="transmembrane region" description="Helical" evidence="1">
    <location>
        <begin position="267"/>
        <end position="286"/>
    </location>
</feature>
<keyword evidence="3" id="KW-0645">Protease</keyword>
<dbReference type="Proteomes" id="UP000490800">
    <property type="component" value="Unassembled WGS sequence"/>
</dbReference>
<dbReference type="GO" id="GO:0006508">
    <property type="term" value="P:proteolysis"/>
    <property type="evidence" value="ECO:0007669"/>
    <property type="project" value="UniProtKB-KW"/>
</dbReference>
<proteinExistence type="predicted"/>
<feature type="transmembrane region" description="Helical" evidence="1">
    <location>
        <begin position="242"/>
        <end position="260"/>
    </location>
</feature>
<keyword evidence="1" id="KW-1133">Transmembrane helix</keyword>
<sequence>MRKTRVDRSLLLLAGIGIILYIAALLAYNLSSDPSETAPADAMKRITKAQAAESAAHWLQQQELAAPGTSLDTFVVYQSNKDMSGYLEKEKLQKTYKDTYGSKLPLDFYRVEAAEKSPGSKRWAVDIHRETKAVLGWKQLQAGTAVQQGSLSEAERLSLARSAISSLGYEPQGFRQLPGEAGSPGQLVFKRTQDPVGKAAMEITIQLEGSRVTALQQGFDLPQSYSSWLKQQNDAAAFMTKISLWGNGLMALAALAYTIVRRRTVQFGRGVLLTAVFIVIYVMNNINSYPAYKTMSPMTSDGQDTMAALLLMNFVTLLMGAAVYFSFVAGEGLWRRAGKSLWPRWSEEDFGPHVKRSMLQGYLLCLFLLGLQQVLFLIFERGLGVWSINDPSTSPENLLQPGFLPLMAWAAAISEEATFRLLGIALFLTLFRFRLQWLAVLIPSLIWAAGHTAYPIYPVYTRLIEVTLLGVVFGMAFLRYGLLTVVFAHTAMNSILMGLTLLTLGPESEPLLGIVYIWLPALIGYAASWLHSKKKKPPSSAAPPPLLP</sequence>
<feature type="transmembrane region" description="Helical" evidence="1">
    <location>
        <begin position="511"/>
        <end position="530"/>
    </location>
</feature>
<feature type="domain" description="CAAX prenyl protease 2/Lysostaphin resistance protein A-like" evidence="2">
    <location>
        <begin position="402"/>
        <end position="494"/>
    </location>
</feature>
<keyword evidence="3" id="KW-0482">Metalloprotease</keyword>
<keyword evidence="1" id="KW-0812">Transmembrane</keyword>
<dbReference type="GO" id="GO:0008237">
    <property type="term" value="F:metallopeptidase activity"/>
    <property type="evidence" value="ECO:0007669"/>
    <property type="project" value="UniProtKB-KW"/>
</dbReference>
<dbReference type="EMBL" id="RHLK01000001">
    <property type="protein sequence ID" value="MVO98025.1"/>
    <property type="molecule type" value="Genomic_DNA"/>
</dbReference>
<protein>
    <submittedName>
        <fullName evidence="3">CPBP family intramembrane metalloprotease</fullName>
    </submittedName>
</protein>
<dbReference type="AlphaFoldDB" id="A0A7X3JXL8"/>
<gene>
    <name evidence="3" type="ORF">EDM21_00440</name>
</gene>
<evidence type="ECO:0000313" key="4">
    <source>
        <dbReference type="Proteomes" id="UP000490800"/>
    </source>
</evidence>